<evidence type="ECO:0000313" key="3">
    <source>
        <dbReference type="Proteomes" id="UP000789901"/>
    </source>
</evidence>
<comment type="caution">
    <text evidence="2">The sequence shown here is derived from an EMBL/GenBank/DDBJ whole genome shotgun (WGS) entry which is preliminary data.</text>
</comment>
<feature type="coiled-coil region" evidence="1">
    <location>
        <begin position="77"/>
        <end position="118"/>
    </location>
</feature>
<keyword evidence="1" id="KW-0175">Coiled coil</keyword>
<evidence type="ECO:0000256" key="1">
    <source>
        <dbReference type="SAM" id="Coils"/>
    </source>
</evidence>
<dbReference type="EMBL" id="CAJVQB010031529">
    <property type="protein sequence ID" value="CAG8817012.1"/>
    <property type="molecule type" value="Genomic_DNA"/>
</dbReference>
<gene>
    <name evidence="2" type="ORF">GMARGA_LOCUS26692</name>
</gene>
<name>A0ABN7W4X8_GIGMA</name>
<accession>A0ABN7W4X8</accession>
<evidence type="ECO:0000313" key="2">
    <source>
        <dbReference type="EMBL" id="CAG8817012.1"/>
    </source>
</evidence>
<protein>
    <submittedName>
        <fullName evidence="2">15542_t:CDS:1</fullName>
    </submittedName>
</protein>
<organism evidence="2 3">
    <name type="scientific">Gigaspora margarita</name>
    <dbReference type="NCBI Taxonomy" id="4874"/>
    <lineage>
        <taxon>Eukaryota</taxon>
        <taxon>Fungi</taxon>
        <taxon>Fungi incertae sedis</taxon>
        <taxon>Mucoromycota</taxon>
        <taxon>Glomeromycotina</taxon>
        <taxon>Glomeromycetes</taxon>
        <taxon>Diversisporales</taxon>
        <taxon>Gigasporaceae</taxon>
        <taxon>Gigaspora</taxon>
    </lineage>
</organism>
<reference evidence="2 3" key="1">
    <citation type="submission" date="2021-06" db="EMBL/GenBank/DDBJ databases">
        <authorList>
            <person name="Kallberg Y."/>
            <person name="Tangrot J."/>
            <person name="Rosling A."/>
        </authorList>
    </citation>
    <scope>NUCLEOTIDE SEQUENCE [LARGE SCALE GENOMIC DNA]</scope>
    <source>
        <strain evidence="2 3">120-4 pot B 10/14</strain>
    </source>
</reference>
<keyword evidence="3" id="KW-1185">Reference proteome</keyword>
<proteinExistence type="predicted"/>
<dbReference type="Proteomes" id="UP000789901">
    <property type="component" value="Unassembled WGS sequence"/>
</dbReference>
<sequence length="190" mass="23238">MIRKNHTPKEFLLTILNEHLKFLKKTRKRIPKKYHKNIETEEKRTNDYLRIAKIDFIDHDTLKNEFEKERVMFNKKIYNLNREIRRLNCTIRKKDKEIKILQSDNNQKDNQIEELEAKMKYLGFENSNLSKQVFNSFPWKRLISTSELLFEICSYLSPKDLFTRVEKLLYKKLWSFSSCSQLIWKISRQQ</sequence>